<keyword evidence="2" id="KW-0472">Membrane</keyword>
<evidence type="ECO:0000256" key="1">
    <source>
        <dbReference type="SAM" id="MobiDB-lite"/>
    </source>
</evidence>
<keyword evidence="2" id="KW-0812">Transmembrane</keyword>
<feature type="compositionally biased region" description="Pro residues" evidence="1">
    <location>
        <begin position="1"/>
        <end position="10"/>
    </location>
</feature>
<feature type="compositionally biased region" description="Pro residues" evidence="1">
    <location>
        <begin position="59"/>
        <end position="100"/>
    </location>
</feature>
<keyword evidence="2" id="KW-1133">Transmembrane helix</keyword>
<evidence type="ECO:0000313" key="3">
    <source>
        <dbReference type="EMBL" id="UMB68916.1"/>
    </source>
</evidence>
<proteinExistence type="predicted"/>
<dbReference type="Pfam" id="PF11209">
    <property type="entry name" value="LmeA"/>
    <property type="match status" value="1"/>
</dbReference>
<feature type="region of interest" description="Disordered" evidence="1">
    <location>
        <begin position="1"/>
        <end position="137"/>
    </location>
</feature>
<keyword evidence="4" id="KW-1185">Reference proteome</keyword>
<dbReference type="InterPro" id="IPR021373">
    <property type="entry name" value="DUF2993"/>
</dbReference>
<sequence>MSNPPVPPSNDPQRGRPSGPPNRGFPPRRVPPPPSESPTRNIPQPGRAQQPSARDLPRPQQPGRPPGRPPQQPAPPTNRPPHQVEPPHQPGPPPVQPGLPPNARAQQPGPPPPAHENLTTRISIPTPPPSIGEPKREGGRRVFANRTSLLLILLIAALVVVATAIGGELYARHVASTKVANAVQCEVQDSAKVSFSPAPPVLWQYLTKDYSDISVQTAGNQVRSAKGMTVKFDVRDIKLNNTANSQGTIGSINGTVDWSNDGIKQSIQNAVPVLGAFVTSGVTTNTADGTINLKGMLNSATLKPQIVNNGLSLQVVSVSAFGKTISTDTAQKYIDDLMAKATRNYPLGLHADSIKVTDSGVEAAFSSSNATIPSGGSQDPCLADL</sequence>
<feature type="transmembrane region" description="Helical" evidence="2">
    <location>
        <begin position="149"/>
        <end position="171"/>
    </location>
</feature>
<gene>
    <name evidence="3" type="ORF">MKK62_21380</name>
</gene>
<name>A0ABY3VHW9_9MYCO</name>
<accession>A0ABY3VHW9</accession>
<dbReference type="EMBL" id="CP092488">
    <property type="protein sequence ID" value="UMB68916.1"/>
    <property type="molecule type" value="Genomic_DNA"/>
</dbReference>
<dbReference type="Proteomes" id="UP001055336">
    <property type="component" value="Chromosome"/>
</dbReference>
<evidence type="ECO:0000313" key="4">
    <source>
        <dbReference type="Proteomes" id="UP001055336"/>
    </source>
</evidence>
<reference evidence="3" key="1">
    <citation type="submission" date="2022-08" db="EMBL/GenBank/DDBJ databases">
        <title>Whole genome sequencing of non-tuberculosis mycobacteria type-strains.</title>
        <authorList>
            <person name="Igarashi Y."/>
            <person name="Osugi A."/>
            <person name="Mitarai S."/>
        </authorList>
    </citation>
    <scope>NUCLEOTIDE SEQUENCE</scope>
    <source>
        <strain evidence="3">DSM 45127</strain>
    </source>
</reference>
<dbReference type="RefSeq" id="WP_240260646.1">
    <property type="nucleotide sequence ID" value="NZ_CP092488.2"/>
</dbReference>
<feature type="compositionally biased region" description="Pro residues" evidence="1">
    <location>
        <begin position="18"/>
        <end position="36"/>
    </location>
</feature>
<protein>
    <submittedName>
        <fullName evidence="3">DUF2993 domain-containing protein</fullName>
    </submittedName>
</protein>
<organism evidence="3 4">
    <name type="scientific">Mycobacterium paraterrae</name>
    <dbReference type="NCBI Taxonomy" id="577492"/>
    <lineage>
        <taxon>Bacteria</taxon>
        <taxon>Bacillati</taxon>
        <taxon>Actinomycetota</taxon>
        <taxon>Actinomycetes</taxon>
        <taxon>Mycobacteriales</taxon>
        <taxon>Mycobacteriaceae</taxon>
        <taxon>Mycobacterium</taxon>
    </lineage>
</organism>
<evidence type="ECO:0000256" key="2">
    <source>
        <dbReference type="SAM" id="Phobius"/>
    </source>
</evidence>